<gene>
    <name evidence="1" type="ORF">pRL110354B</name>
</gene>
<name>Q1M632_RHIJ3</name>
<dbReference type="Proteomes" id="UP000006575">
    <property type="component" value="Plasmid pRL11"/>
</dbReference>
<proteinExistence type="predicted"/>
<sequence>MRMQRYQIQALENGTWSVIDHQTGKPIVDQQRSSERTRLEAQALADFRNGISAPPPQRISSRLQKIRRAWALLSAKR</sequence>
<organism evidence="1 2">
    <name type="scientific">Rhizobium johnstonii (strain DSM 114642 / LMG 32736 / 3841)</name>
    <name type="common">Rhizobium leguminosarum bv. viciae</name>
    <dbReference type="NCBI Taxonomy" id="216596"/>
    <lineage>
        <taxon>Bacteria</taxon>
        <taxon>Pseudomonadati</taxon>
        <taxon>Pseudomonadota</taxon>
        <taxon>Alphaproteobacteria</taxon>
        <taxon>Hyphomicrobiales</taxon>
        <taxon>Rhizobiaceae</taxon>
        <taxon>Rhizobium/Agrobacterium group</taxon>
        <taxon>Rhizobium</taxon>
        <taxon>Rhizobium johnstonii</taxon>
    </lineage>
</organism>
<dbReference type="AlphaFoldDB" id="Q1M632"/>
<dbReference type="EnsemblBacteria" id="CAK03307">
    <property type="protein sequence ID" value="CAK03307"/>
    <property type="gene ID" value="pRL110354B"/>
</dbReference>
<reference evidence="1 2" key="1">
    <citation type="journal article" date="2006" name="Genome Biol.">
        <title>The genome of Rhizobium leguminosarum has recognizable core and accessory components.</title>
        <authorList>
            <person name="Young J.W."/>
            <person name="Crossman L.C."/>
            <person name="Johnston A.W.B."/>
            <person name="Thomson N.R."/>
            <person name="Ghazoui Z.F."/>
            <person name="Hull K.H."/>
            <person name="Wexler M."/>
            <person name="Curson A.R.J."/>
            <person name="Todd J.D."/>
            <person name="Poole P.S."/>
            <person name="Mauchline T.H."/>
            <person name="East A.K."/>
            <person name="Quail M.A."/>
            <person name="Churcher C."/>
            <person name="Arrowsmith C."/>
            <person name="Cherevach A."/>
            <person name="Chillingworth T."/>
            <person name="Clarke K."/>
            <person name="Cronin A."/>
            <person name="Davis P."/>
            <person name="Fraser A."/>
            <person name="Hance Z."/>
            <person name="Hauser H."/>
            <person name="Jagels K."/>
            <person name="Moule S."/>
            <person name="Mungall K."/>
            <person name="Norbertczak H."/>
            <person name="Rabbinowitsch E."/>
            <person name="Sanders M."/>
            <person name="Simmonds M."/>
            <person name="Whitehead S."/>
            <person name="Parkhill J."/>
        </authorList>
    </citation>
    <scope>NUCLEOTIDE SEQUENCE [LARGE SCALE GENOMIC DNA]</scope>
    <source>
        <strain evidence="2">DSM 114642 / LMG 32736 / 3841</strain>
    </source>
</reference>
<evidence type="ECO:0000313" key="2">
    <source>
        <dbReference type="Proteomes" id="UP000006575"/>
    </source>
</evidence>
<accession>Q1M632</accession>
<dbReference type="HOGENOM" id="CLU_2603570_0_0_5"/>
<keyword evidence="1" id="KW-0614">Plasmid</keyword>
<geneLocation type="plasmid" evidence="1 2">
    <name>pRL11</name>
</geneLocation>
<protein>
    <submittedName>
        <fullName evidence="1">Uncharacterized protein</fullName>
    </submittedName>
</protein>
<keyword evidence="2" id="KW-1185">Reference proteome</keyword>
<dbReference type="KEGG" id="rle:pRL110354B"/>
<evidence type="ECO:0000313" key="1">
    <source>
        <dbReference type="EMBL" id="CAK03307.1"/>
    </source>
</evidence>
<dbReference type="EMBL" id="AM236085">
    <property type="protein sequence ID" value="CAK03307.1"/>
    <property type="molecule type" value="Genomic_DNA"/>
</dbReference>